<reference evidence="3" key="1">
    <citation type="journal article" date="2019" name="Int. J. Syst. Evol. Microbiol.">
        <title>The Global Catalogue of Microorganisms (GCM) 10K type strain sequencing project: providing services to taxonomists for standard genome sequencing and annotation.</title>
        <authorList>
            <consortium name="The Broad Institute Genomics Platform"/>
            <consortium name="The Broad Institute Genome Sequencing Center for Infectious Disease"/>
            <person name="Wu L."/>
            <person name="Ma J."/>
        </authorList>
    </citation>
    <scope>NUCLEOTIDE SEQUENCE [LARGE SCALE GENOMIC DNA]</scope>
    <source>
        <strain evidence="3">SYNS20</strain>
    </source>
</reference>
<keyword evidence="3" id="KW-1185">Reference proteome</keyword>
<feature type="region of interest" description="Disordered" evidence="1">
    <location>
        <begin position="50"/>
        <end position="105"/>
    </location>
</feature>
<proteinExistence type="predicted"/>
<gene>
    <name evidence="2" type="ORF">ACFQVC_16035</name>
</gene>
<evidence type="ECO:0000313" key="2">
    <source>
        <dbReference type="EMBL" id="MFC7305725.1"/>
    </source>
</evidence>
<evidence type="ECO:0000256" key="1">
    <source>
        <dbReference type="SAM" id="MobiDB-lite"/>
    </source>
</evidence>
<evidence type="ECO:0000313" key="3">
    <source>
        <dbReference type="Proteomes" id="UP001596523"/>
    </source>
</evidence>
<feature type="compositionally biased region" description="Low complexity" evidence="1">
    <location>
        <begin position="74"/>
        <end position="85"/>
    </location>
</feature>
<dbReference type="RefSeq" id="WP_381831098.1">
    <property type="nucleotide sequence ID" value="NZ_JBHTCF010000006.1"/>
</dbReference>
<accession>A0ABW2JK28</accession>
<dbReference type="EMBL" id="JBHTCF010000006">
    <property type="protein sequence ID" value="MFC7305725.1"/>
    <property type="molecule type" value="Genomic_DNA"/>
</dbReference>
<name>A0ABW2JK28_9ACTN</name>
<organism evidence="2 3">
    <name type="scientific">Streptomyces monticola</name>
    <dbReference type="NCBI Taxonomy" id="2666263"/>
    <lineage>
        <taxon>Bacteria</taxon>
        <taxon>Bacillati</taxon>
        <taxon>Actinomycetota</taxon>
        <taxon>Actinomycetes</taxon>
        <taxon>Kitasatosporales</taxon>
        <taxon>Streptomycetaceae</taxon>
        <taxon>Streptomyces</taxon>
    </lineage>
</organism>
<evidence type="ECO:0008006" key="4">
    <source>
        <dbReference type="Google" id="ProtNLM"/>
    </source>
</evidence>
<dbReference type="Proteomes" id="UP001596523">
    <property type="component" value="Unassembled WGS sequence"/>
</dbReference>
<sequence>MRWRSAAVTAAWAALATVAGGLGAWTLAGFDGAAGDRSRPLDDAAVRRALAAGQGPSAPASTRDPDTAGPTRKPTASPTPGTASPTPAPTPTRHSTLRFTGGTATAECRPDGTVYLVSWSPADGYHVEEYARGPAPMARLELEPSAEDADDIAYRISCGGSGKATAVRAPDDDD</sequence>
<protein>
    <recommendedName>
        <fullName evidence="4">Serine/threonine protein kinase</fullName>
    </recommendedName>
</protein>
<comment type="caution">
    <text evidence="2">The sequence shown here is derived from an EMBL/GenBank/DDBJ whole genome shotgun (WGS) entry which is preliminary data.</text>
</comment>